<dbReference type="AlphaFoldDB" id="A0A852VJE4"/>
<accession>A0A852VJE4</accession>
<dbReference type="PANTHER" id="PTHR12277:SF81">
    <property type="entry name" value="PROTEIN ABHD13"/>
    <property type="match status" value="1"/>
</dbReference>
<sequence length="324" mass="35200">MPRPTPKLSQRTPPITAQPEVVSPLWLIKAIALTIIAALVCGYLTLCLLFYQGQWQLVLHPTRTSAAPASIAGIPYELIRFGPDESATPQLTGWWIPSSPNARYAHSTILFLPGADGSLANSIPILANLHNLGLNVFAFDYRGYGQSATTRPSQQNMAHDADSAWQYLTNSRAIPAQQIILYGTGVGASLATQLAANHTTIPALILDDPHTDLLPQAQRDPRARLLPVRLLFHEQFPLAAPLSTLKTPKLLLSPSTSPNQSFRTAADPKLTVELPFPELPTPELPSPSGSLYTQSLTRFLDQYLTHDLSPAPTQQLVPSPAPTH</sequence>
<dbReference type="Gene3D" id="3.40.50.1820">
    <property type="entry name" value="alpha/beta hydrolase"/>
    <property type="match status" value="1"/>
</dbReference>
<dbReference type="InterPro" id="IPR029058">
    <property type="entry name" value="AB_hydrolase_fold"/>
</dbReference>
<comment type="caution">
    <text evidence="3">The sequence shown here is derived from an EMBL/GenBank/DDBJ whole genome shotgun (WGS) entry which is preliminary data.</text>
</comment>
<dbReference type="PANTHER" id="PTHR12277">
    <property type="entry name" value="ALPHA/BETA HYDROLASE DOMAIN-CONTAINING PROTEIN"/>
    <property type="match status" value="1"/>
</dbReference>
<evidence type="ECO:0000259" key="2">
    <source>
        <dbReference type="Pfam" id="PF00561"/>
    </source>
</evidence>
<organism evidence="3 4">
    <name type="scientific">Tunturiibacter lichenicola</name>
    <dbReference type="NCBI Taxonomy" id="2051959"/>
    <lineage>
        <taxon>Bacteria</taxon>
        <taxon>Pseudomonadati</taxon>
        <taxon>Acidobacteriota</taxon>
        <taxon>Terriglobia</taxon>
        <taxon>Terriglobales</taxon>
        <taxon>Acidobacteriaceae</taxon>
        <taxon>Tunturiibacter</taxon>
    </lineage>
</organism>
<keyword evidence="1" id="KW-0472">Membrane</keyword>
<dbReference type="InterPro" id="IPR000073">
    <property type="entry name" value="AB_hydrolase_1"/>
</dbReference>
<dbReference type="Proteomes" id="UP000564385">
    <property type="component" value="Unassembled WGS sequence"/>
</dbReference>
<name>A0A852VJE4_9BACT</name>
<protein>
    <recommendedName>
        <fullName evidence="2">AB hydrolase-1 domain-containing protein</fullName>
    </recommendedName>
</protein>
<keyword evidence="1" id="KW-1133">Transmembrane helix</keyword>
<evidence type="ECO:0000313" key="4">
    <source>
        <dbReference type="Proteomes" id="UP000564385"/>
    </source>
</evidence>
<evidence type="ECO:0000313" key="3">
    <source>
        <dbReference type="EMBL" id="NYF89572.1"/>
    </source>
</evidence>
<reference evidence="3 4" key="1">
    <citation type="submission" date="2020-07" db="EMBL/GenBank/DDBJ databases">
        <title>Genomic Encyclopedia of Type Strains, Phase IV (KMG-V): Genome sequencing to study the core and pangenomes of soil and plant-associated prokaryotes.</title>
        <authorList>
            <person name="Whitman W."/>
        </authorList>
    </citation>
    <scope>NUCLEOTIDE SEQUENCE [LARGE SCALE GENOMIC DNA]</scope>
    <source>
        <strain evidence="3 4">M8UP22</strain>
    </source>
</reference>
<dbReference type="Pfam" id="PF00561">
    <property type="entry name" value="Abhydrolase_1"/>
    <property type="match status" value="1"/>
</dbReference>
<proteinExistence type="predicted"/>
<gene>
    <name evidence="3" type="ORF">HDF08_001639</name>
</gene>
<dbReference type="EMBL" id="JACCCU010000001">
    <property type="protein sequence ID" value="NYF89572.1"/>
    <property type="molecule type" value="Genomic_DNA"/>
</dbReference>
<keyword evidence="1" id="KW-0812">Transmembrane</keyword>
<feature type="domain" description="AB hydrolase-1" evidence="2">
    <location>
        <begin position="108"/>
        <end position="214"/>
    </location>
</feature>
<feature type="transmembrane region" description="Helical" evidence="1">
    <location>
        <begin position="26"/>
        <end position="51"/>
    </location>
</feature>
<dbReference type="SUPFAM" id="SSF53474">
    <property type="entry name" value="alpha/beta-Hydrolases"/>
    <property type="match status" value="1"/>
</dbReference>
<evidence type="ECO:0000256" key="1">
    <source>
        <dbReference type="SAM" id="Phobius"/>
    </source>
</evidence>